<dbReference type="RefSeq" id="WP_323277264.1">
    <property type="nucleotide sequence ID" value="NZ_JAYGGQ010000001.1"/>
</dbReference>
<protein>
    <submittedName>
        <fullName evidence="2">Amidase</fullName>
    </submittedName>
</protein>
<evidence type="ECO:0000313" key="2">
    <source>
        <dbReference type="EMBL" id="MEA5453509.1"/>
    </source>
</evidence>
<proteinExistence type="predicted"/>
<dbReference type="Pfam" id="PF01425">
    <property type="entry name" value="Amidase"/>
    <property type="match status" value="1"/>
</dbReference>
<evidence type="ECO:0000259" key="1">
    <source>
        <dbReference type="Pfam" id="PF01425"/>
    </source>
</evidence>
<comment type="caution">
    <text evidence="2">The sequence shown here is derived from an EMBL/GenBank/DDBJ whole genome shotgun (WGS) entry which is preliminary data.</text>
</comment>
<sequence>MTDPADLTLSEASALVAARELSSAELVQATLRRLDATEPSVHAYAHRFDEAALAAARAADSAPRRGPLHGLPFAVKDTLFTRGTPTEAGSRSLAGSIGTFDATAVDRLRAAGAILLGKHVTHEFAQGQEEAVTRNPWARERFAGGSSAGSGASVAVGSSMLSVATDAGGSTRMPAALTGVVGLKPTYGRISTYGTVPGAAVAGAEHIGLVTRSAADLDLVLPVVSGADPHDARTADQPAYRPSPARGAAGRRIGVIRRVGAGQRVEGAVDEGFERTLGALRGLGATPVELELDLSLASPAAALLVGAAASAPHLAALRQGGDGIRREVRLHLAAGLLVPAQFVHAARSVRTLLRRQVAAAFRAHRLDALATPTLPCVPPLLADFDPATDMGALTDFVSPWNLTGQPAVSVPAGLSPEGLPLAVQFVGVPFGEADLVALASAFEAVMAQSRPAPLAERVP</sequence>
<dbReference type="SUPFAM" id="SSF75304">
    <property type="entry name" value="Amidase signature (AS) enzymes"/>
    <property type="match status" value="1"/>
</dbReference>
<dbReference type="InterPro" id="IPR036928">
    <property type="entry name" value="AS_sf"/>
</dbReference>
<gene>
    <name evidence="2" type="ORF">SPF06_02120</name>
</gene>
<reference evidence="2 3" key="1">
    <citation type="submission" date="2023-12" db="EMBL/GenBank/DDBJ databases">
        <title>Sinomonas terricola sp. nov, isolated from litchi orchard soil in Guangdong, PR China.</title>
        <authorList>
            <person name="Jiaxin W."/>
            <person name="Yang Z."/>
            <person name="Honghui Z."/>
        </authorList>
    </citation>
    <scope>NUCLEOTIDE SEQUENCE [LARGE SCALE GENOMIC DNA]</scope>
    <source>
        <strain evidence="2 3">JGH33</strain>
    </source>
</reference>
<accession>A0ABU5T1Y0</accession>
<dbReference type="InterPro" id="IPR000120">
    <property type="entry name" value="Amidase"/>
</dbReference>
<dbReference type="PANTHER" id="PTHR11895">
    <property type="entry name" value="TRANSAMIDASE"/>
    <property type="match status" value="1"/>
</dbReference>
<dbReference type="InterPro" id="IPR023631">
    <property type="entry name" value="Amidase_dom"/>
</dbReference>
<feature type="domain" description="Amidase" evidence="1">
    <location>
        <begin position="25"/>
        <end position="435"/>
    </location>
</feature>
<dbReference type="Gene3D" id="3.90.1300.10">
    <property type="entry name" value="Amidase signature (AS) domain"/>
    <property type="match status" value="1"/>
</dbReference>
<keyword evidence="3" id="KW-1185">Reference proteome</keyword>
<evidence type="ECO:0000313" key="3">
    <source>
        <dbReference type="Proteomes" id="UP001304769"/>
    </source>
</evidence>
<name>A0ABU5T1Y0_9MICC</name>
<dbReference type="Proteomes" id="UP001304769">
    <property type="component" value="Unassembled WGS sequence"/>
</dbReference>
<organism evidence="2 3">
    <name type="scientific">Sinomonas terricola</name>
    <dbReference type="NCBI Taxonomy" id="3110330"/>
    <lineage>
        <taxon>Bacteria</taxon>
        <taxon>Bacillati</taxon>
        <taxon>Actinomycetota</taxon>
        <taxon>Actinomycetes</taxon>
        <taxon>Micrococcales</taxon>
        <taxon>Micrococcaceae</taxon>
        <taxon>Sinomonas</taxon>
    </lineage>
</organism>
<dbReference type="PANTHER" id="PTHR11895:SF176">
    <property type="entry name" value="AMIDASE AMID-RELATED"/>
    <property type="match status" value="1"/>
</dbReference>
<dbReference type="EMBL" id="JAYGGQ010000001">
    <property type="protein sequence ID" value="MEA5453509.1"/>
    <property type="molecule type" value="Genomic_DNA"/>
</dbReference>